<reference evidence="2" key="1">
    <citation type="submission" date="2011-02" db="EMBL/GenBank/DDBJ databases">
        <title>The genome of the leaf-cutting ant Acromyrmex echinatior suggests key adaptations to social evolution and fungus farming.</title>
        <authorList>
            <person name="Nygaard S."/>
            <person name="Zhang G."/>
        </authorList>
    </citation>
    <scope>NUCLEOTIDE SEQUENCE</scope>
</reference>
<feature type="compositionally biased region" description="Basic and acidic residues" evidence="1">
    <location>
        <begin position="1"/>
        <end position="27"/>
    </location>
</feature>
<dbReference type="AlphaFoldDB" id="F4WBP4"/>
<accession>F4WBP4</accession>
<protein>
    <submittedName>
        <fullName evidence="2">Uncharacterized protein</fullName>
    </submittedName>
</protein>
<feature type="compositionally biased region" description="Pro residues" evidence="1">
    <location>
        <begin position="54"/>
        <end position="66"/>
    </location>
</feature>
<name>F4WBP4_ACREC</name>
<feature type="region of interest" description="Disordered" evidence="1">
    <location>
        <begin position="1"/>
        <end position="71"/>
    </location>
</feature>
<sequence>MEEKNKEGRRGKNEGKAKRKERKEDATRLSTGERANEERGGTVADGRGHLATLTPPPPPPPPPPPFAITATAPVAGCTGCEASWRPARKAALYRQLLLIS</sequence>
<gene>
    <name evidence="2" type="ORF">G5I_02963</name>
</gene>
<dbReference type="EMBL" id="GL888066">
    <property type="protein sequence ID" value="EGI68322.1"/>
    <property type="molecule type" value="Genomic_DNA"/>
</dbReference>
<dbReference type="InParanoid" id="F4WBP4"/>
<evidence type="ECO:0000313" key="3">
    <source>
        <dbReference type="Proteomes" id="UP000007755"/>
    </source>
</evidence>
<evidence type="ECO:0000256" key="1">
    <source>
        <dbReference type="SAM" id="MobiDB-lite"/>
    </source>
</evidence>
<organism evidence="3">
    <name type="scientific">Acromyrmex echinatior</name>
    <name type="common">Panamanian leafcutter ant</name>
    <name type="synonym">Acromyrmex octospinosus echinatior</name>
    <dbReference type="NCBI Taxonomy" id="103372"/>
    <lineage>
        <taxon>Eukaryota</taxon>
        <taxon>Metazoa</taxon>
        <taxon>Ecdysozoa</taxon>
        <taxon>Arthropoda</taxon>
        <taxon>Hexapoda</taxon>
        <taxon>Insecta</taxon>
        <taxon>Pterygota</taxon>
        <taxon>Neoptera</taxon>
        <taxon>Endopterygota</taxon>
        <taxon>Hymenoptera</taxon>
        <taxon>Apocrita</taxon>
        <taxon>Aculeata</taxon>
        <taxon>Formicoidea</taxon>
        <taxon>Formicidae</taxon>
        <taxon>Myrmicinae</taxon>
        <taxon>Acromyrmex</taxon>
    </lineage>
</organism>
<proteinExistence type="predicted"/>
<dbReference type="Proteomes" id="UP000007755">
    <property type="component" value="Unassembled WGS sequence"/>
</dbReference>
<keyword evidence="3" id="KW-1185">Reference proteome</keyword>
<evidence type="ECO:0000313" key="2">
    <source>
        <dbReference type="EMBL" id="EGI68322.1"/>
    </source>
</evidence>